<evidence type="ECO:0000313" key="11">
    <source>
        <dbReference type="Proteomes" id="UP000254428"/>
    </source>
</evidence>
<dbReference type="GO" id="GO:0005975">
    <property type="term" value="P:carbohydrate metabolic process"/>
    <property type="evidence" value="ECO:0007669"/>
    <property type="project" value="InterPro"/>
</dbReference>
<dbReference type="Gene3D" id="3.20.20.80">
    <property type="entry name" value="Glycosidases"/>
    <property type="match status" value="1"/>
</dbReference>
<dbReference type="Pfam" id="PF02446">
    <property type="entry name" value="Glyco_hydro_77"/>
    <property type="match status" value="1"/>
</dbReference>
<name>A0A376NXV2_ECOLX</name>
<evidence type="ECO:0000256" key="7">
    <source>
        <dbReference type="ARBA" id="ARBA00023277"/>
    </source>
</evidence>
<protein>
    <recommendedName>
        <fullName evidence="4">4-alpha-glucanotransferase</fullName>
        <ecNumber evidence="3">2.4.1.25</ecNumber>
    </recommendedName>
    <alternativeName>
        <fullName evidence="8">Amylomaltase</fullName>
    </alternativeName>
    <alternativeName>
        <fullName evidence="9">Disproportionating enzyme</fullName>
    </alternativeName>
</protein>
<evidence type="ECO:0000256" key="5">
    <source>
        <dbReference type="ARBA" id="ARBA00022676"/>
    </source>
</evidence>
<gene>
    <name evidence="10" type="primary">malQ_4</name>
    <name evidence="10" type="ORF">NCTC11341_02036</name>
</gene>
<evidence type="ECO:0000256" key="4">
    <source>
        <dbReference type="ARBA" id="ARBA00020295"/>
    </source>
</evidence>
<dbReference type="GO" id="GO:0004134">
    <property type="term" value="F:4-alpha-glucanotransferase activity"/>
    <property type="evidence" value="ECO:0007669"/>
    <property type="project" value="UniProtKB-EC"/>
</dbReference>
<comment type="similarity">
    <text evidence="2">Belongs to the disproportionating enzyme family.</text>
</comment>
<keyword evidence="5 10" id="KW-0328">Glycosyltransferase</keyword>
<evidence type="ECO:0000256" key="3">
    <source>
        <dbReference type="ARBA" id="ARBA00012560"/>
    </source>
</evidence>
<sequence>MRWGWPAWPEMYQNVDSPEVRQFCEEHRNDVDFYLWLQWLAYSQFAACWEISQGYECRLACIVIWRLA</sequence>
<keyword evidence="6 10" id="KW-0808">Transferase</keyword>
<reference evidence="10 11" key="1">
    <citation type="submission" date="2018-06" db="EMBL/GenBank/DDBJ databases">
        <authorList>
            <consortium name="Pathogen Informatics"/>
            <person name="Doyle S."/>
        </authorList>
    </citation>
    <scope>NUCLEOTIDE SEQUENCE [LARGE SCALE GENOMIC DNA]</scope>
    <source>
        <strain evidence="10 11">NCTC11341</strain>
    </source>
</reference>
<proteinExistence type="inferred from homology"/>
<comment type="catalytic activity">
    <reaction evidence="1">
        <text>Transfers a segment of a (1-&gt;4)-alpha-D-glucan to a new position in an acceptor, which may be glucose or a (1-&gt;4)-alpha-D-glucan.</text>
        <dbReference type="EC" id="2.4.1.25"/>
    </reaction>
</comment>
<dbReference type="EC" id="2.4.1.25" evidence="3"/>
<dbReference type="InterPro" id="IPR017853">
    <property type="entry name" value="GH"/>
</dbReference>
<organism evidence="10 11">
    <name type="scientific">Escherichia coli</name>
    <dbReference type="NCBI Taxonomy" id="562"/>
    <lineage>
        <taxon>Bacteria</taxon>
        <taxon>Pseudomonadati</taxon>
        <taxon>Pseudomonadota</taxon>
        <taxon>Gammaproteobacteria</taxon>
        <taxon>Enterobacterales</taxon>
        <taxon>Enterobacteriaceae</taxon>
        <taxon>Escherichia</taxon>
    </lineage>
</organism>
<dbReference type="AlphaFoldDB" id="A0A376NXV2"/>
<evidence type="ECO:0000256" key="1">
    <source>
        <dbReference type="ARBA" id="ARBA00000439"/>
    </source>
</evidence>
<evidence type="ECO:0000256" key="8">
    <source>
        <dbReference type="ARBA" id="ARBA00031423"/>
    </source>
</evidence>
<accession>A0A376NXV2</accession>
<evidence type="ECO:0000313" key="10">
    <source>
        <dbReference type="EMBL" id="STH70474.1"/>
    </source>
</evidence>
<dbReference type="Proteomes" id="UP000254428">
    <property type="component" value="Unassembled WGS sequence"/>
</dbReference>
<keyword evidence="7" id="KW-0119">Carbohydrate metabolism</keyword>
<dbReference type="InterPro" id="IPR003385">
    <property type="entry name" value="Glyco_hydro_77"/>
</dbReference>
<evidence type="ECO:0000256" key="2">
    <source>
        <dbReference type="ARBA" id="ARBA00005684"/>
    </source>
</evidence>
<evidence type="ECO:0000256" key="6">
    <source>
        <dbReference type="ARBA" id="ARBA00022679"/>
    </source>
</evidence>
<dbReference type="SUPFAM" id="SSF51445">
    <property type="entry name" value="(Trans)glycosidases"/>
    <property type="match status" value="1"/>
</dbReference>
<evidence type="ECO:0000256" key="9">
    <source>
        <dbReference type="ARBA" id="ARBA00031501"/>
    </source>
</evidence>
<dbReference type="EMBL" id="UGBT01000002">
    <property type="protein sequence ID" value="STH70474.1"/>
    <property type="molecule type" value="Genomic_DNA"/>
</dbReference>